<keyword evidence="3" id="KW-0645">Protease</keyword>
<dbReference type="SUPFAM" id="SSF53187">
    <property type="entry name" value="Zn-dependent exopeptidases"/>
    <property type="match status" value="1"/>
</dbReference>
<dbReference type="Proteomes" id="UP000193427">
    <property type="component" value="Chromosome"/>
</dbReference>
<evidence type="ECO:0000256" key="1">
    <source>
        <dbReference type="ARBA" id="ARBA00001947"/>
    </source>
</evidence>
<comment type="caution">
    <text evidence="7">Lacks conserved residue(s) required for the propagation of feature annotation.</text>
</comment>
<dbReference type="KEGG" id="rgu:A4W93_00870"/>
<dbReference type="GO" id="GO:0005615">
    <property type="term" value="C:extracellular space"/>
    <property type="evidence" value="ECO:0007669"/>
    <property type="project" value="TreeGrafter"/>
</dbReference>
<dbReference type="InterPro" id="IPR000834">
    <property type="entry name" value="Peptidase_M14"/>
</dbReference>
<protein>
    <submittedName>
        <fullName evidence="9">Murein peptide amidase A</fullName>
    </submittedName>
</protein>
<evidence type="ECO:0000256" key="2">
    <source>
        <dbReference type="ARBA" id="ARBA00005988"/>
    </source>
</evidence>
<keyword evidence="10" id="KW-1185">Reference proteome</keyword>
<comment type="similarity">
    <text evidence="2 7">Belongs to the peptidase M14 family.</text>
</comment>
<evidence type="ECO:0000256" key="5">
    <source>
        <dbReference type="ARBA" id="ARBA00022833"/>
    </source>
</evidence>
<accession>A0A1W6L2Y4</accession>
<evidence type="ECO:0000313" key="10">
    <source>
        <dbReference type="Proteomes" id="UP000193427"/>
    </source>
</evidence>
<dbReference type="GO" id="GO:0006508">
    <property type="term" value="P:proteolysis"/>
    <property type="evidence" value="ECO:0007669"/>
    <property type="project" value="UniProtKB-KW"/>
</dbReference>
<organism evidence="9 10">
    <name type="scientific">Piscinibacter gummiphilus</name>
    <dbReference type="NCBI Taxonomy" id="946333"/>
    <lineage>
        <taxon>Bacteria</taxon>
        <taxon>Pseudomonadati</taxon>
        <taxon>Pseudomonadota</taxon>
        <taxon>Betaproteobacteria</taxon>
        <taxon>Burkholderiales</taxon>
        <taxon>Sphaerotilaceae</taxon>
        <taxon>Piscinibacter</taxon>
    </lineage>
</organism>
<comment type="cofactor">
    <cofactor evidence="1">
        <name>Zn(2+)</name>
        <dbReference type="ChEBI" id="CHEBI:29105"/>
    </cofactor>
</comment>
<proteinExistence type="inferred from homology"/>
<dbReference type="Gene3D" id="3.40.630.10">
    <property type="entry name" value="Zn peptidases"/>
    <property type="match status" value="1"/>
</dbReference>
<sequence>MNAGFVTVLAVCLLSAAGAARADPCADLARRLPNVTPALCRDAALQPSGARSVQGRPLWQRDVLVPPIPGVEAPRRRRVLVIGGIHGDELSSSGLVFHWIARAGETPAGMDWRFVPAVNPDGLLLARPTRVNARGVDLNRNFPTPRWDQEAAKYWIERTRRDKRRYPGPKALSEPESRFVVDTMASWKPDLIVSVHAPYAVLDYDGPNVPPQRLGRLYLDRVGIFPGSLGHYGGVHKGVPVVTIELPSAIRTPNDAEMRQMWVDLLRWVGERIEFAGPPRAAS</sequence>
<dbReference type="PANTHER" id="PTHR11705:SF143">
    <property type="entry name" value="SLL0236 PROTEIN"/>
    <property type="match status" value="1"/>
</dbReference>
<keyword evidence="4" id="KW-0378">Hydrolase</keyword>
<dbReference type="OrthoDB" id="9779324at2"/>
<name>A0A1W6L2Y4_9BURK</name>
<evidence type="ECO:0000313" key="9">
    <source>
        <dbReference type="EMBL" id="ARN18583.1"/>
    </source>
</evidence>
<dbReference type="STRING" id="946333.A4W93_00870"/>
<dbReference type="EMBL" id="CP015118">
    <property type="protein sequence ID" value="ARN18583.1"/>
    <property type="molecule type" value="Genomic_DNA"/>
</dbReference>
<keyword evidence="6" id="KW-0482">Metalloprotease</keyword>
<feature type="domain" description="Peptidase M14" evidence="8">
    <location>
        <begin position="21"/>
        <end position="283"/>
    </location>
</feature>
<evidence type="ECO:0000256" key="3">
    <source>
        <dbReference type="ARBA" id="ARBA00022670"/>
    </source>
</evidence>
<dbReference type="GO" id="GO:0008270">
    <property type="term" value="F:zinc ion binding"/>
    <property type="evidence" value="ECO:0007669"/>
    <property type="project" value="InterPro"/>
</dbReference>
<gene>
    <name evidence="9" type="ORF">A4W93_00870</name>
</gene>
<dbReference type="PROSITE" id="PS52035">
    <property type="entry name" value="PEPTIDASE_M14"/>
    <property type="match status" value="1"/>
</dbReference>
<dbReference type="SMART" id="SM00631">
    <property type="entry name" value="Zn_pept"/>
    <property type="match status" value="1"/>
</dbReference>
<reference evidence="9 10" key="1">
    <citation type="submission" date="2016-04" db="EMBL/GenBank/DDBJ databases">
        <title>Complete genome sequence of natural rubber-degrading, novel Gram-negative bacterium, Rhizobacter gummiphilus strain NS21.</title>
        <authorList>
            <person name="Tabata M."/>
            <person name="Kasai D."/>
            <person name="Fukuda M."/>
        </authorList>
    </citation>
    <scope>NUCLEOTIDE SEQUENCE [LARGE SCALE GENOMIC DNA]</scope>
    <source>
        <strain evidence="9 10">NS21</strain>
    </source>
</reference>
<dbReference type="GO" id="GO:0004181">
    <property type="term" value="F:metallocarboxypeptidase activity"/>
    <property type="evidence" value="ECO:0007669"/>
    <property type="project" value="InterPro"/>
</dbReference>
<dbReference type="AlphaFoldDB" id="A0A1W6L2Y4"/>
<dbReference type="Pfam" id="PF00246">
    <property type="entry name" value="Peptidase_M14"/>
    <property type="match status" value="1"/>
</dbReference>
<evidence type="ECO:0000259" key="8">
    <source>
        <dbReference type="PROSITE" id="PS52035"/>
    </source>
</evidence>
<dbReference type="PANTHER" id="PTHR11705">
    <property type="entry name" value="PROTEASE FAMILY M14 CARBOXYPEPTIDASE A,B"/>
    <property type="match status" value="1"/>
</dbReference>
<dbReference type="RefSeq" id="WP_085748815.1">
    <property type="nucleotide sequence ID" value="NZ_BSPR01000010.1"/>
</dbReference>
<keyword evidence="5" id="KW-0862">Zinc</keyword>
<evidence type="ECO:0000256" key="7">
    <source>
        <dbReference type="PROSITE-ProRule" id="PRU01379"/>
    </source>
</evidence>
<evidence type="ECO:0000256" key="6">
    <source>
        <dbReference type="ARBA" id="ARBA00023049"/>
    </source>
</evidence>
<evidence type="ECO:0000256" key="4">
    <source>
        <dbReference type="ARBA" id="ARBA00022801"/>
    </source>
</evidence>